<evidence type="ECO:0000256" key="1">
    <source>
        <dbReference type="ARBA" id="ARBA00008791"/>
    </source>
</evidence>
<dbReference type="RefSeq" id="WP_225740035.1">
    <property type="nucleotide sequence ID" value="NZ_BDMH01000004.1"/>
</dbReference>
<accession>A0AAX3ENW8</accession>
<evidence type="ECO:0000313" key="4">
    <source>
        <dbReference type="Proteomes" id="UP001163293"/>
    </source>
</evidence>
<dbReference type="Pfam" id="PF00582">
    <property type="entry name" value="Usp"/>
    <property type="match status" value="3"/>
</dbReference>
<sequence length="273" mass="28124">MTSEMQTAPSNRHVVAALDGSVAGSFVADWAAARAHAMGDRLTLVHVVLPVWVFQVPDEHTLALKRAEDLLGSEAGRVHQTYPDLEAATTIATGEPAEALSALSLKAGLMVVGTDRGPGTEGEGFGCVSFQVAVTSRCPVAVIPHNAPGQSSGVVVGVDGSPDAAGALELAAGEARRLNEELIIVHAVDPHAAGGGPDDVAGKSAEWVNRNFPDISMRILSDPVHTPAEALTEASRGARLLVIGRKGKGGLSVLVGSVAQHILLNLRCPTILS</sequence>
<proteinExistence type="inferred from homology"/>
<reference evidence="3" key="1">
    <citation type="submission" date="2022-07" db="EMBL/GenBank/DDBJ databases">
        <authorList>
            <person name="Wu T."/>
        </authorList>
    </citation>
    <scope>NUCLEOTIDE SEQUENCE</scope>
    <source>
        <strain evidence="3">SD-1</strain>
    </source>
</reference>
<evidence type="ECO:0000313" key="3">
    <source>
        <dbReference type="EMBL" id="UYV99451.1"/>
    </source>
</evidence>
<dbReference type="PANTHER" id="PTHR46268">
    <property type="entry name" value="STRESS RESPONSE PROTEIN NHAX"/>
    <property type="match status" value="1"/>
</dbReference>
<feature type="domain" description="UspA" evidence="2">
    <location>
        <begin position="154"/>
        <end position="206"/>
    </location>
</feature>
<dbReference type="Gene3D" id="3.40.50.620">
    <property type="entry name" value="HUPs"/>
    <property type="match status" value="2"/>
</dbReference>
<name>A0AAX3ENW8_PAEUR</name>
<keyword evidence="4" id="KW-1185">Reference proteome</keyword>
<dbReference type="EMBL" id="CP101185">
    <property type="protein sequence ID" value="UYV99451.1"/>
    <property type="molecule type" value="Genomic_DNA"/>
</dbReference>
<dbReference type="PRINTS" id="PR01438">
    <property type="entry name" value="UNVRSLSTRESS"/>
</dbReference>
<dbReference type="PANTHER" id="PTHR46268:SF6">
    <property type="entry name" value="UNIVERSAL STRESS PROTEIN UP12"/>
    <property type="match status" value="1"/>
</dbReference>
<dbReference type="CDD" id="cd00293">
    <property type="entry name" value="USP-like"/>
    <property type="match status" value="1"/>
</dbReference>
<gene>
    <name evidence="3" type="ORF">NL394_09725</name>
</gene>
<feature type="domain" description="UspA" evidence="2">
    <location>
        <begin position="11"/>
        <end position="144"/>
    </location>
</feature>
<dbReference type="InterPro" id="IPR006016">
    <property type="entry name" value="UspA"/>
</dbReference>
<dbReference type="InterPro" id="IPR014729">
    <property type="entry name" value="Rossmann-like_a/b/a_fold"/>
</dbReference>
<dbReference type="GeneID" id="79885079"/>
<dbReference type="SUPFAM" id="SSF52402">
    <property type="entry name" value="Adenine nucleotide alpha hydrolases-like"/>
    <property type="match status" value="2"/>
</dbReference>
<evidence type="ECO:0000259" key="2">
    <source>
        <dbReference type="Pfam" id="PF00582"/>
    </source>
</evidence>
<dbReference type="AlphaFoldDB" id="A0AAX3ENW8"/>
<protein>
    <submittedName>
        <fullName evidence="3">Universal stress protein</fullName>
    </submittedName>
</protein>
<feature type="domain" description="UspA" evidence="2">
    <location>
        <begin position="230"/>
        <end position="271"/>
    </location>
</feature>
<organism evidence="3 4">
    <name type="scientific">Paenarthrobacter ureafaciens</name>
    <dbReference type="NCBI Taxonomy" id="37931"/>
    <lineage>
        <taxon>Bacteria</taxon>
        <taxon>Bacillati</taxon>
        <taxon>Actinomycetota</taxon>
        <taxon>Actinomycetes</taxon>
        <taxon>Micrococcales</taxon>
        <taxon>Micrococcaceae</taxon>
        <taxon>Paenarthrobacter</taxon>
    </lineage>
</organism>
<comment type="similarity">
    <text evidence="1">Belongs to the universal stress protein A family.</text>
</comment>
<dbReference type="InterPro" id="IPR006015">
    <property type="entry name" value="Universal_stress_UspA"/>
</dbReference>
<dbReference type="Proteomes" id="UP001163293">
    <property type="component" value="Chromosome"/>
</dbReference>